<evidence type="ECO:0000313" key="3">
    <source>
        <dbReference type="EMBL" id="PSL19529.1"/>
    </source>
</evidence>
<evidence type="ECO:0000313" key="4">
    <source>
        <dbReference type="Proteomes" id="UP000241964"/>
    </source>
</evidence>
<organism evidence="3 4">
    <name type="scientific">Dyadobacter jiangsuensis</name>
    <dbReference type="NCBI Taxonomy" id="1591085"/>
    <lineage>
        <taxon>Bacteria</taxon>
        <taxon>Pseudomonadati</taxon>
        <taxon>Bacteroidota</taxon>
        <taxon>Cytophagia</taxon>
        <taxon>Cytophagales</taxon>
        <taxon>Spirosomataceae</taxon>
        <taxon>Dyadobacter</taxon>
    </lineage>
</organism>
<accession>A0A2P8FCT0</accession>
<feature type="transmembrane region" description="Helical" evidence="1">
    <location>
        <begin position="69"/>
        <end position="88"/>
    </location>
</feature>
<dbReference type="GO" id="GO:0000155">
    <property type="term" value="F:phosphorelay sensor kinase activity"/>
    <property type="evidence" value="ECO:0007669"/>
    <property type="project" value="InterPro"/>
</dbReference>
<dbReference type="InterPro" id="IPR010559">
    <property type="entry name" value="Sig_transdc_His_kin_internal"/>
</dbReference>
<dbReference type="RefSeq" id="WP_106599540.1">
    <property type="nucleotide sequence ID" value="NZ_PYAS01000026.1"/>
</dbReference>
<dbReference type="GO" id="GO:0016020">
    <property type="term" value="C:membrane"/>
    <property type="evidence" value="ECO:0007669"/>
    <property type="project" value="InterPro"/>
</dbReference>
<reference evidence="3 4" key="1">
    <citation type="submission" date="2018-03" db="EMBL/GenBank/DDBJ databases">
        <title>Genomic Encyclopedia of Archaeal and Bacterial Type Strains, Phase II (KMG-II): from individual species to whole genera.</title>
        <authorList>
            <person name="Goeker M."/>
        </authorList>
    </citation>
    <scope>NUCLEOTIDE SEQUENCE [LARGE SCALE GENOMIC DNA]</scope>
    <source>
        <strain evidence="3 4">DSM 29057</strain>
    </source>
</reference>
<feature type="domain" description="Signal transduction histidine kinase internal region" evidence="2">
    <location>
        <begin position="151"/>
        <end position="225"/>
    </location>
</feature>
<keyword evidence="4" id="KW-1185">Reference proteome</keyword>
<comment type="caution">
    <text evidence="3">The sequence shown here is derived from an EMBL/GenBank/DDBJ whole genome shotgun (WGS) entry which is preliminary data.</text>
</comment>
<name>A0A2P8FCT0_9BACT</name>
<dbReference type="PANTHER" id="PTHR34220:SF7">
    <property type="entry name" value="SENSOR HISTIDINE KINASE YPDA"/>
    <property type="match status" value="1"/>
</dbReference>
<dbReference type="InterPro" id="IPR050640">
    <property type="entry name" value="Bact_2-comp_sensor_kinase"/>
</dbReference>
<evidence type="ECO:0000256" key="1">
    <source>
        <dbReference type="SAM" id="Phobius"/>
    </source>
</evidence>
<keyword evidence="3" id="KW-0808">Transferase</keyword>
<dbReference type="Gene3D" id="3.30.565.10">
    <property type="entry name" value="Histidine kinase-like ATPase, C-terminal domain"/>
    <property type="match status" value="1"/>
</dbReference>
<keyword evidence="3" id="KW-0418">Kinase</keyword>
<evidence type="ECO:0000259" key="2">
    <source>
        <dbReference type="Pfam" id="PF06580"/>
    </source>
</evidence>
<feature type="transmembrane region" description="Helical" evidence="1">
    <location>
        <begin position="12"/>
        <end position="31"/>
    </location>
</feature>
<keyword evidence="1" id="KW-1133">Transmembrane helix</keyword>
<gene>
    <name evidence="3" type="ORF">CLV60_12647</name>
</gene>
<keyword evidence="1" id="KW-0812">Transmembrane</keyword>
<dbReference type="SUPFAM" id="SSF55874">
    <property type="entry name" value="ATPase domain of HSP90 chaperone/DNA topoisomerase II/histidine kinase"/>
    <property type="match status" value="1"/>
</dbReference>
<dbReference type="InterPro" id="IPR036890">
    <property type="entry name" value="HATPase_C_sf"/>
</dbReference>
<protein>
    <submittedName>
        <fullName evidence="3">Histidine kinase</fullName>
    </submittedName>
</protein>
<dbReference type="Pfam" id="PF06580">
    <property type="entry name" value="His_kinase"/>
    <property type="match status" value="1"/>
</dbReference>
<dbReference type="AlphaFoldDB" id="A0A2P8FCT0"/>
<dbReference type="OrthoDB" id="9792992at2"/>
<feature type="transmembrane region" description="Helical" evidence="1">
    <location>
        <begin position="108"/>
        <end position="128"/>
    </location>
</feature>
<feature type="transmembrane region" description="Helical" evidence="1">
    <location>
        <begin position="37"/>
        <end position="60"/>
    </location>
</feature>
<keyword evidence="1" id="KW-0472">Membrane</keyword>
<dbReference type="PANTHER" id="PTHR34220">
    <property type="entry name" value="SENSOR HISTIDINE KINASE YPDA"/>
    <property type="match status" value="1"/>
</dbReference>
<dbReference type="Proteomes" id="UP000241964">
    <property type="component" value="Unassembled WGS sequence"/>
</dbReference>
<dbReference type="EMBL" id="PYAS01000026">
    <property type="protein sequence ID" value="PSL19529.1"/>
    <property type="molecule type" value="Genomic_DNA"/>
</dbReference>
<sequence length="341" mass="39431">MKNTALKKVPTITLFAWLGYWLIWVLMFSNAQQPQAAVWGATIHVGLQAIIVYLNTLVLIPSFLEKRRYLFYGLLCFAVLVLLSKLQLTLVPADVKVILKRNIQYPRAFQFARTYLLFMVVLIISTAWKFAVDRFHALQTQNEMARKQLESELQFLKNQINPHFLFNTLNNIYTLAYLKEDNAAPMIMRLSELLRYMLYQCRAQWVPLQDEVTFLRNILEMQKLKSEIYEQRMTFEVTGVSSGQLIAPLLLLTFLENSFKHSDLDMNPQGYIFVSLQVDDRNTLSFICINSKGGAASQRSEPHGIGLANVKKRLELTYPGRHILKVIDNTSTFEIRLIVNL</sequence>
<proteinExistence type="predicted"/>